<organism evidence="5 6">
    <name type="scientific">Bradyrhizobium macuxiense</name>
    <dbReference type="NCBI Taxonomy" id="1755647"/>
    <lineage>
        <taxon>Bacteria</taxon>
        <taxon>Pseudomonadati</taxon>
        <taxon>Pseudomonadota</taxon>
        <taxon>Alphaproteobacteria</taxon>
        <taxon>Hyphomicrobiales</taxon>
        <taxon>Nitrobacteraceae</taxon>
        <taxon>Bradyrhizobium</taxon>
    </lineage>
</organism>
<keyword evidence="2" id="KW-0732">Signal</keyword>
<dbReference type="GO" id="GO:0009253">
    <property type="term" value="P:peptidoglycan catabolic process"/>
    <property type="evidence" value="ECO:0007669"/>
    <property type="project" value="TreeGrafter"/>
</dbReference>
<dbReference type="AlphaFoldDB" id="A0A109JQJ4"/>
<evidence type="ECO:0000313" key="5">
    <source>
        <dbReference type="EMBL" id="KWV53322.1"/>
    </source>
</evidence>
<evidence type="ECO:0000313" key="6">
    <source>
        <dbReference type="Proteomes" id="UP000057737"/>
    </source>
</evidence>
<dbReference type="InterPro" id="IPR031304">
    <property type="entry name" value="SLT_2"/>
</dbReference>
<dbReference type="PANTHER" id="PTHR30163:SF8">
    <property type="entry name" value="LYTIC MUREIN TRANSGLYCOSYLASE"/>
    <property type="match status" value="1"/>
</dbReference>
<dbReference type="EMBL" id="LNCU01000077">
    <property type="protein sequence ID" value="KWV53322.1"/>
    <property type="molecule type" value="Genomic_DNA"/>
</dbReference>
<feature type="domain" description="Transglycosylase SLT" evidence="4">
    <location>
        <begin position="92"/>
        <end position="383"/>
    </location>
</feature>
<protein>
    <submittedName>
        <fullName evidence="5">Lytic transglycosylase</fullName>
    </submittedName>
</protein>
<dbReference type="SUPFAM" id="SSF47090">
    <property type="entry name" value="PGBD-like"/>
    <property type="match status" value="1"/>
</dbReference>
<dbReference type="SUPFAM" id="SSF53955">
    <property type="entry name" value="Lysozyme-like"/>
    <property type="match status" value="1"/>
</dbReference>
<evidence type="ECO:0000256" key="2">
    <source>
        <dbReference type="SAM" id="SignalP"/>
    </source>
</evidence>
<dbReference type="Gene3D" id="1.10.530.10">
    <property type="match status" value="1"/>
</dbReference>
<dbReference type="InterPro" id="IPR011970">
    <property type="entry name" value="MltB_2"/>
</dbReference>
<feature type="domain" description="Peptidoglycan binding-like" evidence="3">
    <location>
        <begin position="404"/>
        <end position="459"/>
    </location>
</feature>
<feature type="chain" id="PRO_5007137081" evidence="2">
    <location>
        <begin position="34"/>
        <end position="462"/>
    </location>
</feature>
<dbReference type="Pfam" id="PF01471">
    <property type="entry name" value="PG_binding_1"/>
    <property type="match status" value="1"/>
</dbReference>
<dbReference type="Proteomes" id="UP000057737">
    <property type="component" value="Unassembled WGS sequence"/>
</dbReference>
<evidence type="ECO:0000259" key="4">
    <source>
        <dbReference type="Pfam" id="PF13406"/>
    </source>
</evidence>
<dbReference type="FunFam" id="1.10.8.350:FF:000001">
    <property type="entry name" value="Lytic murein transglycosylase B"/>
    <property type="match status" value="1"/>
</dbReference>
<dbReference type="InterPro" id="IPR036366">
    <property type="entry name" value="PGBDSf"/>
</dbReference>
<dbReference type="CDD" id="cd13399">
    <property type="entry name" value="Slt35-like"/>
    <property type="match status" value="1"/>
</dbReference>
<dbReference type="InterPro" id="IPR043426">
    <property type="entry name" value="MltB-like"/>
</dbReference>
<dbReference type="InterPro" id="IPR002477">
    <property type="entry name" value="Peptidoglycan-bd-like"/>
</dbReference>
<reference evidence="5 6" key="1">
    <citation type="submission" date="2015-11" db="EMBL/GenBank/DDBJ databases">
        <title>Draft Genome Sequence of the Strain BR 10303 (Bradyrhizobium sp.) isolated from nodules of Centrolobium paraense.</title>
        <authorList>
            <person name="Zelli J.E."/>
            <person name="Simoes-Araujo J.L."/>
            <person name="Barauna A.C."/>
            <person name="Silva K."/>
        </authorList>
    </citation>
    <scope>NUCLEOTIDE SEQUENCE [LARGE SCALE GENOMIC DNA]</scope>
    <source>
        <strain evidence="5 6">BR 10303</strain>
    </source>
</reference>
<dbReference type="PANTHER" id="PTHR30163">
    <property type="entry name" value="MEMBRANE-BOUND LYTIC MUREIN TRANSGLYCOSYLASE B"/>
    <property type="match status" value="1"/>
</dbReference>
<keyword evidence="6" id="KW-1185">Reference proteome</keyword>
<gene>
    <name evidence="5" type="ORF">AS156_08325</name>
</gene>
<proteinExistence type="predicted"/>
<evidence type="ECO:0000256" key="1">
    <source>
        <dbReference type="SAM" id="MobiDB-lite"/>
    </source>
</evidence>
<dbReference type="Pfam" id="PF13406">
    <property type="entry name" value="SLT_2"/>
    <property type="match status" value="1"/>
</dbReference>
<dbReference type="NCBIfam" id="TIGR02283">
    <property type="entry name" value="MltB_2"/>
    <property type="match status" value="1"/>
</dbReference>
<name>A0A109JQJ4_9BRAD</name>
<evidence type="ECO:0000259" key="3">
    <source>
        <dbReference type="Pfam" id="PF01471"/>
    </source>
</evidence>
<dbReference type="Gene3D" id="1.10.8.350">
    <property type="entry name" value="Bacterial muramidase"/>
    <property type="match status" value="1"/>
</dbReference>
<sequence length="462" mass="50581">MRSTGTSRINRIGAIAIALSLLSPLLVPRSALAQSAGNGLTDLIDSIFSRANQPPQAATGPDGAAPPWSGEDGASGHPLMTAAAIRQAAANFPNCIAAMWPDAARRNITQENYERFTAGLQPDLRIMDLLDSQPEFTKAIWDYLDILVSDARLAKGREILAKYKPQFDATERAYGVDRYIIAAIWGIESNYSTQMGDRSVVQSTATLACVGRRQAYFKDEFLSALEILNRGDLRPEQMRGSWAGAFGPTQFMPTAFKRYAVDADGDGRRDVVDNPADLIASTANNLKKDGWQNGASWGYEVVVPQGFNYMLADRAKAMPLSQWAHLGLKRANNQTFPRPSEKAYLLAPAGTEGPAFLMLQNFRVIMKYNPAEAYALAIGHFADRLRGGPPFVQPWPRQERVLSRAERLELQQLLAQRGFYKGTPDGQIGGLTRDALRGFQVSIGAPADGFATSEVLDRLRGQ</sequence>
<dbReference type="RefSeq" id="WP_066508782.1">
    <property type="nucleotide sequence ID" value="NZ_LNCU01000077.1"/>
</dbReference>
<dbReference type="InterPro" id="IPR036365">
    <property type="entry name" value="PGBD-like_sf"/>
</dbReference>
<feature type="region of interest" description="Disordered" evidence="1">
    <location>
        <begin position="52"/>
        <end position="73"/>
    </location>
</feature>
<dbReference type="Gene3D" id="1.10.101.10">
    <property type="entry name" value="PGBD-like superfamily/PGBD"/>
    <property type="match status" value="1"/>
</dbReference>
<dbReference type="InterPro" id="IPR023346">
    <property type="entry name" value="Lysozyme-like_dom_sf"/>
</dbReference>
<dbReference type="OrthoDB" id="9808544at2"/>
<accession>A0A109JQJ4</accession>
<dbReference type="GO" id="GO:0008933">
    <property type="term" value="F:peptidoglycan lytic transglycosylase activity"/>
    <property type="evidence" value="ECO:0007669"/>
    <property type="project" value="TreeGrafter"/>
</dbReference>
<feature type="signal peptide" evidence="2">
    <location>
        <begin position="1"/>
        <end position="33"/>
    </location>
</feature>
<comment type="caution">
    <text evidence="5">The sequence shown here is derived from an EMBL/GenBank/DDBJ whole genome shotgun (WGS) entry which is preliminary data.</text>
</comment>